<keyword evidence="6" id="KW-1185">Reference proteome</keyword>
<proteinExistence type="predicted"/>
<dbReference type="PANTHER" id="PTHR47894:SF4">
    <property type="entry name" value="HTH-TYPE TRANSCRIPTIONAL REGULATOR GADX"/>
    <property type="match status" value="1"/>
</dbReference>
<dbReference type="Pfam" id="PF12833">
    <property type="entry name" value="HTH_18"/>
    <property type="match status" value="1"/>
</dbReference>
<evidence type="ECO:0000256" key="1">
    <source>
        <dbReference type="ARBA" id="ARBA00023015"/>
    </source>
</evidence>
<dbReference type="InterPro" id="IPR032687">
    <property type="entry name" value="AraC-type_N"/>
</dbReference>
<dbReference type="Pfam" id="PF12625">
    <property type="entry name" value="Arabinose_bd"/>
    <property type="match status" value="1"/>
</dbReference>
<evidence type="ECO:0000256" key="2">
    <source>
        <dbReference type="ARBA" id="ARBA00023125"/>
    </source>
</evidence>
<dbReference type="EMBL" id="AP028947">
    <property type="protein sequence ID" value="BET26561.1"/>
    <property type="molecule type" value="Genomic_DNA"/>
</dbReference>
<dbReference type="KEGG" id="lto:RGQ30_20620"/>
<dbReference type="Gene3D" id="1.10.10.60">
    <property type="entry name" value="Homeodomain-like"/>
    <property type="match status" value="1"/>
</dbReference>
<feature type="domain" description="HTH araC/xylS-type" evidence="4">
    <location>
        <begin position="230"/>
        <end position="328"/>
    </location>
</feature>
<dbReference type="GO" id="GO:0000976">
    <property type="term" value="F:transcription cis-regulatory region binding"/>
    <property type="evidence" value="ECO:0007669"/>
    <property type="project" value="TreeGrafter"/>
</dbReference>
<dbReference type="PROSITE" id="PS01124">
    <property type="entry name" value="HTH_ARAC_FAMILY_2"/>
    <property type="match status" value="1"/>
</dbReference>
<evidence type="ECO:0000313" key="6">
    <source>
        <dbReference type="Proteomes" id="UP001329151"/>
    </source>
</evidence>
<accession>A0AA86ME34</accession>
<dbReference type="Proteomes" id="UP001329151">
    <property type="component" value="Chromosome"/>
</dbReference>
<evidence type="ECO:0000313" key="5">
    <source>
        <dbReference type="EMBL" id="BET26561.1"/>
    </source>
</evidence>
<reference evidence="5 6" key="1">
    <citation type="submission" date="2023-10" db="EMBL/GenBank/DDBJ databases">
        <title>Complete Genome Sequence of Limnobacter thiooxidans CS-K2T, Isolated from freshwater lake sediments in Bavaria, Germany.</title>
        <authorList>
            <person name="Naruki M."/>
            <person name="Watanabe A."/>
            <person name="Warashina T."/>
            <person name="Morita T."/>
            <person name="Arakawa K."/>
        </authorList>
    </citation>
    <scope>NUCLEOTIDE SEQUENCE [LARGE SCALE GENOMIC DNA]</scope>
    <source>
        <strain evidence="5 6">CS-K2</strain>
    </source>
</reference>
<dbReference type="InterPro" id="IPR018060">
    <property type="entry name" value="HTH_AraC"/>
</dbReference>
<evidence type="ECO:0000256" key="3">
    <source>
        <dbReference type="ARBA" id="ARBA00023163"/>
    </source>
</evidence>
<keyword evidence="2" id="KW-0238">DNA-binding</keyword>
<evidence type="ECO:0000259" key="4">
    <source>
        <dbReference type="PROSITE" id="PS01124"/>
    </source>
</evidence>
<dbReference type="AlphaFoldDB" id="A0AA86ME34"/>
<dbReference type="GO" id="GO:0005829">
    <property type="term" value="C:cytosol"/>
    <property type="evidence" value="ECO:0007669"/>
    <property type="project" value="TreeGrafter"/>
</dbReference>
<gene>
    <name evidence="5" type="ORF">RGQ30_20620</name>
</gene>
<organism evidence="5 6">
    <name type="scientific">Limnobacter thiooxidans</name>
    <dbReference type="NCBI Taxonomy" id="131080"/>
    <lineage>
        <taxon>Bacteria</taxon>
        <taxon>Pseudomonadati</taxon>
        <taxon>Pseudomonadota</taxon>
        <taxon>Betaproteobacteria</taxon>
        <taxon>Burkholderiales</taxon>
        <taxon>Burkholderiaceae</taxon>
        <taxon>Limnobacter</taxon>
    </lineage>
</organism>
<keyword evidence="1" id="KW-0805">Transcription regulation</keyword>
<dbReference type="PANTHER" id="PTHR47894">
    <property type="entry name" value="HTH-TYPE TRANSCRIPTIONAL REGULATOR GADX"/>
    <property type="match status" value="1"/>
</dbReference>
<dbReference type="SUPFAM" id="SSF46689">
    <property type="entry name" value="Homeodomain-like"/>
    <property type="match status" value="1"/>
</dbReference>
<dbReference type="SMART" id="SM00342">
    <property type="entry name" value="HTH_ARAC"/>
    <property type="match status" value="1"/>
</dbReference>
<name>A0AA86ME34_9BURK</name>
<dbReference type="InterPro" id="IPR009057">
    <property type="entry name" value="Homeodomain-like_sf"/>
</dbReference>
<keyword evidence="3" id="KW-0804">Transcription</keyword>
<protein>
    <submittedName>
        <fullName evidence="5">AraC family transcriptional regulator</fullName>
    </submittedName>
</protein>
<dbReference type="GO" id="GO:0003700">
    <property type="term" value="F:DNA-binding transcription factor activity"/>
    <property type="evidence" value="ECO:0007669"/>
    <property type="project" value="InterPro"/>
</dbReference>
<sequence>MLGFREVSNHAGFNADQIADKFNLNLDLAERDNQFVLMEDFVKMLEYAARLKNIPDLGLQMSPYHDLSILGPLSLVISNLPTVGQAVVYAAEHIDVMSPTILIETYPDKTENTVSKSHTWISISIDLDKPAPHTQALDVCLGNLHRFLKILAGNHYQLAKVMVPHGSRSIAPVYEQFFEAPVFFEQDHAALLLANSTFEGRLDKPNTELSQIVDLHIQTHFRNIRGSFTARTAQVIRKVLGRASCNKSEVAKLLAIHPRTLQRHLLDENTNFDEIKTRILCQEALRYLTQSQIPMAQLASILGFSEQATLVRFCKRNFGKSPTEIRKNAESLDM</sequence>